<protein>
    <recommendedName>
        <fullName evidence="4">Variable outer membrane protein</fullName>
    </recommendedName>
</protein>
<keyword evidence="1" id="KW-0812">Transmembrane</keyword>
<comment type="caution">
    <text evidence="2">The sequence shown here is derived from an EMBL/GenBank/DDBJ whole genome shotgun (WGS) entry which is preliminary data.</text>
</comment>
<dbReference type="AlphaFoldDB" id="A0A7J7GI79"/>
<reference evidence="2 3" key="2">
    <citation type="submission" date="2020-07" db="EMBL/GenBank/DDBJ databases">
        <title>Genome assembly of wild tea tree DASZ reveals pedigree and selection history of tea varieties.</title>
        <authorList>
            <person name="Zhang W."/>
        </authorList>
    </citation>
    <scope>NUCLEOTIDE SEQUENCE [LARGE SCALE GENOMIC DNA]</scope>
    <source>
        <strain evidence="3">cv. G240</strain>
        <tissue evidence="2">Leaf</tissue>
    </source>
</reference>
<keyword evidence="3" id="KW-1185">Reference proteome</keyword>
<evidence type="ECO:0000313" key="2">
    <source>
        <dbReference type="EMBL" id="KAF5939118.1"/>
    </source>
</evidence>
<proteinExistence type="predicted"/>
<dbReference type="EMBL" id="JACBKZ010000011">
    <property type="protein sequence ID" value="KAF5939118.1"/>
    <property type="molecule type" value="Genomic_DNA"/>
</dbReference>
<evidence type="ECO:0008006" key="4">
    <source>
        <dbReference type="Google" id="ProtNLM"/>
    </source>
</evidence>
<accession>A0A7J7GI79</accession>
<reference evidence="3" key="1">
    <citation type="journal article" date="2020" name="Nat. Commun.">
        <title>Genome assembly of wild tea tree DASZ reveals pedigree and selection history of tea varieties.</title>
        <authorList>
            <person name="Zhang W."/>
            <person name="Zhang Y."/>
            <person name="Qiu H."/>
            <person name="Guo Y."/>
            <person name="Wan H."/>
            <person name="Zhang X."/>
            <person name="Scossa F."/>
            <person name="Alseekh S."/>
            <person name="Zhang Q."/>
            <person name="Wang P."/>
            <person name="Xu L."/>
            <person name="Schmidt M.H."/>
            <person name="Jia X."/>
            <person name="Li D."/>
            <person name="Zhu A."/>
            <person name="Guo F."/>
            <person name="Chen W."/>
            <person name="Ni D."/>
            <person name="Usadel B."/>
            <person name="Fernie A.R."/>
            <person name="Wen W."/>
        </authorList>
    </citation>
    <scope>NUCLEOTIDE SEQUENCE [LARGE SCALE GENOMIC DNA]</scope>
    <source>
        <strain evidence="3">cv. G240</strain>
    </source>
</reference>
<feature type="transmembrane region" description="Helical" evidence="1">
    <location>
        <begin position="34"/>
        <end position="56"/>
    </location>
</feature>
<name>A0A7J7GI79_CAMSI</name>
<evidence type="ECO:0000256" key="1">
    <source>
        <dbReference type="SAM" id="Phobius"/>
    </source>
</evidence>
<gene>
    <name evidence="2" type="ORF">HYC85_023377</name>
</gene>
<dbReference type="Proteomes" id="UP000593564">
    <property type="component" value="Unassembled WGS sequence"/>
</dbReference>
<keyword evidence="1" id="KW-0472">Membrane</keyword>
<evidence type="ECO:0000313" key="3">
    <source>
        <dbReference type="Proteomes" id="UP000593564"/>
    </source>
</evidence>
<keyword evidence="1" id="KW-1133">Transmembrane helix</keyword>
<organism evidence="2 3">
    <name type="scientific">Camellia sinensis</name>
    <name type="common">Tea plant</name>
    <name type="synonym">Thea sinensis</name>
    <dbReference type="NCBI Taxonomy" id="4442"/>
    <lineage>
        <taxon>Eukaryota</taxon>
        <taxon>Viridiplantae</taxon>
        <taxon>Streptophyta</taxon>
        <taxon>Embryophyta</taxon>
        <taxon>Tracheophyta</taxon>
        <taxon>Spermatophyta</taxon>
        <taxon>Magnoliopsida</taxon>
        <taxon>eudicotyledons</taxon>
        <taxon>Gunneridae</taxon>
        <taxon>Pentapetalae</taxon>
        <taxon>asterids</taxon>
        <taxon>Ericales</taxon>
        <taxon>Theaceae</taxon>
        <taxon>Camellia</taxon>
    </lineage>
</organism>
<sequence>MQAVSKVLEKVEQELTASENDGAISAGFQKVRDILGTLAYSFLFFFYFFLFFQIYVGSS</sequence>